<evidence type="ECO:0000256" key="1">
    <source>
        <dbReference type="SAM" id="SignalP"/>
    </source>
</evidence>
<feature type="signal peptide" evidence="1">
    <location>
        <begin position="1"/>
        <end position="21"/>
    </location>
</feature>
<evidence type="ECO:0008006" key="4">
    <source>
        <dbReference type="Google" id="ProtNLM"/>
    </source>
</evidence>
<accession>A0A084SIF1</accession>
<keyword evidence="1" id="KW-0732">Signal</keyword>
<name>A0A084SIF1_9BACT</name>
<dbReference type="EMBL" id="JPMI01000300">
    <property type="protein sequence ID" value="KFA88236.1"/>
    <property type="molecule type" value="Genomic_DNA"/>
</dbReference>
<protein>
    <recommendedName>
        <fullName evidence="4">3-keto-disaccharide hydrolase domain-containing protein</fullName>
    </recommendedName>
</protein>
<feature type="chain" id="PRO_5001781403" description="3-keto-disaccharide hydrolase domain-containing protein" evidence="1">
    <location>
        <begin position="22"/>
        <end position="231"/>
    </location>
</feature>
<gene>
    <name evidence="2" type="ORF">Q664_42740</name>
</gene>
<dbReference type="Proteomes" id="UP000028547">
    <property type="component" value="Unassembled WGS sequence"/>
</dbReference>
<dbReference type="RefSeq" id="WP_043409522.1">
    <property type="nucleotide sequence ID" value="NZ_JPMI01000300.1"/>
</dbReference>
<organism evidence="2 3">
    <name type="scientific">Archangium violaceum Cb vi76</name>
    <dbReference type="NCBI Taxonomy" id="1406225"/>
    <lineage>
        <taxon>Bacteria</taxon>
        <taxon>Pseudomonadati</taxon>
        <taxon>Myxococcota</taxon>
        <taxon>Myxococcia</taxon>
        <taxon>Myxococcales</taxon>
        <taxon>Cystobacterineae</taxon>
        <taxon>Archangiaceae</taxon>
        <taxon>Archangium</taxon>
    </lineage>
</organism>
<reference evidence="2 3" key="1">
    <citation type="submission" date="2014-07" db="EMBL/GenBank/DDBJ databases">
        <title>Draft Genome Sequence of Gephyronic Acid Producer, Cystobacter violaceus Strain Cb vi76.</title>
        <authorList>
            <person name="Stevens D.C."/>
            <person name="Young J."/>
            <person name="Carmichael R."/>
            <person name="Tan J."/>
            <person name="Taylor R.E."/>
        </authorList>
    </citation>
    <scope>NUCLEOTIDE SEQUENCE [LARGE SCALE GENOMIC DNA]</scope>
    <source>
        <strain evidence="2 3">Cb vi76</strain>
    </source>
</reference>
<comment type="caution">
    <text evidence="2">The sequence shown here is derived from an EMBL/GenBank/DDBJ whole genome shotgun (WGS) entry which is preliminary data.</text>
</comment>
<proteinExistence type="predicted"/>
<dbReference type="AlphaFoldDB" id="A0A084SIF1"/>
<evidence type="ECO:0000313" key="3">
    <source>
        <dbReference type="Proteomes" id="UP000028547"/>
    </source>
</evidence>
<sequence>MMGRPLLLASLLGLLAPPASPGGPMKKTREDGPLTAKRMKATQGKLEPVTGGRLRIEDPKVRAVVSTGEGPKTRGPRATGGEEARVAELRFTYLGATQEQKPLQSGELRRQVGLKLRARDGCNVVYVMWRLEPKAGLVVSMKHNPGMSRSDDCGNGGYRTVKPRSKEAVPGLEPGSSHTLRAELQGAALKVQVDGSTVWEGELPAEALTFDGPVGLRTDNGRFDVELLSTP</sequence>
<evidence type="ECO:0000313" key="2">
    <source>
        <dbReference type="EMBL" id="KFA88236.1"/>
    </source>
</evidence>